<protein>
    <submittedName>
        <fullName evidence="1">Uncharacterized protein</fullName>
    </submittedName>
</protein>
<evidence type="ECO:0000313" key="2">
    <source>
        <dbReference type="Proteomes" id="UP000826656"/>
    </source>
</evidence>
<reference evidence="1 2" key="1">
    <citation type="journal article" date="2021" name="bioRxiv">
        <title>Chromosome-scale and haplotype-resolved genome assembly of a tetraploid potato cultivar.</title>
        <authorList>
            <person name="Sun H."/>
            <person name="Jiao W.-B."/>
            <person name="Krause K."/>
            <person name="Campoy J.A."/>
            <person name="Goel M."/>
            <person name="Folz-Donahue K."/>
            <person name="Kukat C."/>
            <person name="Huettel B."/>
            <person name="Schneeberger K."/>
        </authorList>
    </citation>
    <scope>NUCLEOTIDE SEQUENCE [LARGE SCALE GENOMIC DNA]</scope>
    <source>
        <strain evidence="1">SolTubOtavaFocal</strain>
        <tissue evidence="1">Leaves</tissue>
    </source>
</reference>
<gene>
    <name evidence="1" type="ORF">KY290_011778</name>
</gene>
<dbReference type="Proteomes" id="UP000826656">
    <property type="component" value="Unassembled WGS sequence"/>
</dbReference>
<keyword evidence="2" id="KW-1185">Reference proteome</keyword>
<comment type="caution">
    <text evidence="1">The sequence shown here is derived from an EMBL/GenBank/DDBJ whole genome shotgun (WGS) entry which is preliminary data.</text>
</comment>
<evidence type="ECO:0000313" key="1">
    <source>
        <dbReference type="EMBL" id="KAH0774641.1"/>
    </source>
</evidence>
<dbReference type="EMBL" id="JAIVGD010000005">
    <property type="protein sequence ID" value="KAH0774641.1"/>
    <property type="molecule type" value="Genomic_DNA"/>
</dbReference>
<accession>A0ABQ7W1N3</accession>
<proteinExistence type="predicted"/>
<name>A0ABQ7W1N3_SOLTU</name>
<sequence>MIKLPIDWRFLDRFTGGICLVVTSPNVSDFFPPFWQRFGAILVRPLSQFGAAGCSFICGGFSVVWRCFAGYGYAGGFGVASGLVGQFSDGVLGWGLSTVTRRREGLNRFWYDSLMMAARLNMAGEDGL</sequence>
<organism evidence="1 2">
    <name type="scientific">Solanum tuberosum</name>
    <name type="common">Potato</name>
    <dbReference type="NCBI Taxonomy" id="4113"/>
    <lineage>
        <taxon>Eukaryota</taxon>
        <taxon>Viridiplantae</taxon>
        <taxon>Streptophyta</taxon>
        <taxon>Embryophyta</taxon>
        <taxon>Tracheophyta</taxon>
        <taxon>Spermatophyta</taxon>
        <taxon>Magnoliopsida</taxon>
        <taxon>eudicotyledons</taxon>
        <taxon>Gunneridae</taxon>
        <taxon>Pentapetalae</taxon>
        <taxon>asterids</taxon>
        <taxon>lamiids</taxon>
        <taxon>Solanales</taxon>
        <taxon>Solanaceae</taxon>
        <taxon>Solanoideae</taxon>
        <taxon>Solaneae</taxon>
        <taxon>Solanum</taxon>
    </lineage>
</organism>